<keyword evidence="10" id="KW-1185">Reference proteome</keyword>
<evidence type="ECO:0000256" key="5">
    <source>
        <dbReference type="ARBA" id="ARBA00022989"/>
    </source>
</evidence>
<feature type="transmembrane region" description="Helical" evidence="7">
    <location>
        <begin position="179"/>
        <end position="203"/>
    </location>
</feature>
<feature type="transmembrane region" description="Helical" evidence="7">
    <location>
        <begin position="372"/>
        <end position="398"/>
    </location>
</feature>
<reference evidence="10" key="1">
    <citation type="journal article" date="2019" name="Int. J. Syst. Evol. Microbiol.">
        <title>The Global Catalogue of Microorganisms (GCM) 10K type strain sequencing project: providing services to taxonomists for standard genome sequencing and annotation.</title>
        <authorList>
            <consortium name="The Broad Institute Genomics Platform"/>
            <consortium name="The Broad Institute Genome Sequencing Center for Infectious Disease"/>
            <person name="Wu L."/>
            <person name="Ma J."/>
        </authorList>
    </citation>
    <scope>NUCLEOTIDE SEQUENCE [LARGE SCALE GENOMIC DNA]</scope>
    <source>
        <strain evidence="10">IBRC-M 10813</strain>
    </source>
</reference>
<feature type="transmembrane region" description="Helical" evidence="7">
    <location>
        <begin position="347"/>
        <end position="366"/>
    </location>
</feature>
<gene>
    <name evidence="9" type="ORF">ACFOUO_13325</name>
</gene>
<feature type="transmembrane region" description="Helical" evidence="7">
    <location>
        <begin position="240"/>
        <end position="261"/>
    </location>
</feature>
<dbReference type="RefSeq" id="WP_380705616.1">
    <property type="nucleotide sequence ID" value="NZ_JBHSAP010000018.1"/>
</dbReference>
<evidence type="ECO:0000256" key="2">
    <source>
        <dbReference type="ARBA" id="ARBA00022448"/>
    </source>
</evidence>
<feature type="transmembrane region" description="Helical" evidence="7">
    <location>
        <begin position="215"/>
        <end position="234"/>
    </location>
</feature>
<dbReference type="SUPFAM" id="SSF103473">
    <property type="entry name" value="MFS general substrate transporter"/>
    <property type="match status" value="1"/>
</dbReference>
<comment type="subcellular location">
    <subcellularLocation>
        <location evidence="1">Cell membrane</location>
        <topology evidence="1">Multi-pass membrane protein</topology>
    </subcellularLocation>
</comment>
<evidence type="ECO:0000256" key="3">
    <source>
        <dbReference type="ARBA" id="ARBA00022475"/>
    </source>
</evidence>
<organism evidence="9 10">
    <name type="scientific">Salinithrix halophila</name>
    <dbReference type="NCBI Taxonomy" id="1485204"/>
    <lineage>
        <taxon>Bacteria</taxon>
        <taxon>Bacillati</taxon>
        <taxon>Bacillota</taxon>
        <taxon>Bacilli</taxon>
        <taxon>Bacillales</taxon>
        <taxon>Thermoactinomycetaceae</taxon>
        <taxon>Salinithrix</taxon>
    </lineage>
</organism>
<evidence type="ECO:0000259" key="8">
    <source>
        <dbReference type="PROSITE" id="PS50850"/>
    </source>
</evidence>
<accession>A0ABV8JGX2</accession>
<dbReference type="CDD" id="cd17321">
    <property type="entry name" value="MFS_MMR_MDR_like"/>
    <property type="match status" value="1"/>
</dbReference>
<evidence type="ECO:0000256" key="1">
    <source>
        <dbReference type="ARBA" id="ARBA00004651"/>
    </source>
</evidence>
<dbReference type="Gene3D" id="1.20.1720.10">
    <property type="entry name" value="Multidrug resistance protein D"/>
    <property type="match status" value="1"/>
</dbReference>
<feature type="transmembrane region" description="Helical" evidence="7">
    <location>
        <begin position="488"/>
        <end position="507"/>
    </location>
</feature>
<feature type="transmembrane region" description="Helical" evidence="7">
    <location>
        <begin position="27"/>
        <end position="51"/>
    </location>
</feature>
<dbReference type="InterPro" id="IPR011701">
    <property type="entry name" value="MFS"/>
</dbReference>
<dbReference type="InterPro" id="IPR036259">
    <property type="entry name" value="MFS_trans_sf"/>
</dbReference>
<feature type="transmembrane region" description="Helical" evidence="7">
    <location>
        <begin position="153"/>
        <end position="173"/>
    </location>
</feature>
<dbReference type="InterPro" id="IPR020846">
    <property type="entry name" value="MFS_dom"/>
</dbReference>
<dbReference type="PANTHER" id="PTHR42718:SF47">
    <property type="entry name" value="METHYL VIOLOGEN RESISTANCE PROTEIN SMVA"/>
    <property type="match status" value="1"/>
</dbReference>
<feature type="transmembrane region" description="Helical" evidence="7">
    <location>
        <begin position="419"/>
        <end position="438"/>
    </location>
</feature>
<dbReference type="PANTHER" id="PTHR42718">
    <property type="entry name" value="MAJOR FACILITATOR SUPERFAMILY MULTIDRUG TRANSPORTER MFSC"/>
    <property type="match status" value="1"/>
</dbReference>
<feature type="domain" description="Major facilitator superfamily (MFS) profile" evidence="8">
    <location>
        <begin position="29"/>
        <end position="511"/>
    </location>
</feature>
<dbReference type="Proteomes" id="UP001595843">
    <property type="component" value="Unassembled WGS sequence"/>
</dbReference>
<evidence type="ECO:0000313" key="10">
    <source>
        <dbReference type="Proteomes" id="UP001595843"/>
    </source>
</evidence>
<dbReference type="EMBL" id="JBHSAP010000018">
    <property type="protein sequence ID" value="MFC4077778.1"/>
    <property type="molecule type" value="Genomic_DNA"/>
</dbReference>
<protein>
    <submittedName>
        <fullName evidence="9">MFS transporter</fullName>
    </submittedName>
</protein>
<evidence type="ECO:0000313" key="9">
    <source>
        <dbReference type="EMBL" id="MFC4077778.1"/>
    </source>
</evidence>
<feature type="transmembrane region" description="Helical" evidence="7">
    <location>
        <begin position="316"/>
        <end position="340"/>
    </location>
</feature>
<evidence type="ECO:0000256" key="6">
    <source>
        <dbReference type="ARBA" id="ARBA00023136"/>
    </source>
</evidence>
<keyword evidence="4 7" id="KW-0812">Transmembrane</keyword>
<name>A0ABV8JGX2_9BACL</name>
<comment type="caution">
    <text evidence="9">The sequence shown here is derived from an EMBL/GenBank/DDBJ whole genome shotgun (WGS) entry which is preliminary data.</text>
</comment>
<sequence length="514" mass="55140">MKSSKGFTLDEGTAIEGTYPKAGKKEWIGLVVLTLPTLLLAIDVTVLHLALPHLVADLQANSTEQLWILDIYAFMIAGFLVTMGTLGDRIGRRRLLMIGASAFGIASVAAAFSVSPGMLIATRAFLGIAGATLMPSTLSLIRNMFKDPKQRAVGISVWVMCFTVGAAIGPVVGGLILEYYWWGSVFLLGVPIMLLLLITAPFLLPEYRNDQAGKLDLLSVLLSLGAMLPFIYAVKQMARYGLEWTTFLSLVVGVLLGWLFVRRQGKLSDPLLDIRLFRNPAFSGALVMLLIDTMVFGAFFLFFAQYLQMVKEFSPFQAGLLMLPGSVGSIIGSLMTPWLARCYQPRYVISFGLVIASSALLLLGQIGPDTSLAFLTTVTLFLTLGSAPMMVLLTDLIIGLVPPEKAGSASSLSETSSELGMALGVATIGSIGMVMYRIRMEVPSGVPPEVAAVVEDNLAGAASVADQIPDHLREEVIRAAQLSFTDGFNIASIVSAVIIALIAMIAFKQFRGKG</sequence>
<dbReference type="PROSITE" id="PS50850">
    <property type="entry name" value="MFS"/>
    <property type="match status" value="1"/>
</dbReference>
<keyword evidence="6 7" id="KW-0472">Membrane</keyword>
<evidence type="ECO:0000256" key="4">
    <source>
        <dbReference type="ARBA" id="ARBA00022692"/>
    </source>
</evidence>
<evidence type="ECO:0000256" key="7">
    <source>
        <dbReference type="SAM" id="Phobius"/>
    </source>
</evidence>
<feature type="transmembrane region" description="Helical" evidence="7">
    <location>
        <begin position="282"/>
        <end position="304"/>
    </location>
</feature>
<keyword evidence="3" id="KW-1003">Cell membrane</keyword>
<feature type="transmembrane region" description="Helical" evidence="7">
    <location>
        <begin position="120"/>
        <end position="141"/>
    </location>
</feature>
<feature type="transmembrane region" description="Helical" evidence="7">
    <location>
        <begin position="95"/>
        <end position="114"/>
    </location>
</feature>
<proteinExistence type="predicted"/>
<feature type="transmembrane region" description="Helical" evidence="7">
    <location>
        <begin position="66"/>
        <end position="83"/>
    </location>
</feature>
<dbReference type="Pfam" id="PF07690">
    <property type="entry name" value="MFS_1"/>
    <property type="match status" value="1"/>
</dbReference>
<keyword evidence="2" id="KW-0813">Transport</keyword>
<keyword evidence="5 7" id="KW-1133">Transmembrane helix</keyword>
<dbReference type="Gene3D" id="1.20.1250.20">
    <property type="entry name" value="MFS general substrate transporter like domains"/>
    <property type="match status" value="1"/>
</dbReference>